<dbReference type="Pfam" id="PF20077">
    <property type="entry name" value="CcmD_alt"/>
    <property type="match status" value="1"/>
</dbReference>
<reference evidence="2 3" key="1">
    <citation type="submission" date="2016-10" db="EMBL/GenBank/DDBJ databases">
        <authorList>
            <person name="de Groot N.N."/>
        </authorList>
    </citation>
    <scope>NUCLEOTIDE SEQUENCE [LARGE SCALE GENOMIC DNA]</scope>
    <source>
        <strain evidence="2 3">DSM 26130</strain>
    </source>
</reference>
<evidence type="ECO:0008006" key="4">
    <source>
        <dbReference type="Google" id="ProtNLM"/>
    </source>
</evidence>
<feature type="transmembrane region" description="Helical" evidence="1">
    <location>
        <begin position="12"/>
        <end position="33"/>
    </location>
</feature>
<dbReference type="RefSeq" id="WP_177236664.1">
    <property type="nucleotide sequence ID" value="NZ_FOLQ01000011.1"/>
</dbReference>
<dbReference type="STRING" id="662367.SAMN05216167_111138"/>
<evidence type="ECO:0000313" key="3">
    <source>
        <dbReference type="Proteomes" id="UP000198598"/>
    </source>
</evidence>
<keyword evidence="1" id="KW-0472">Membrane</keyword>
<dbReference type="AlphaFoldDB" id="A0A1I1YQ33"/>
<name>A0A1I1YQ33_9BACT</name>
<keyword evidence="1" id="KW-1133">Transmembrane helix</keyword>
<sequence length="48" mass="5517">MDSLMEALRSDGKLWVVIVVIMIVLLGWLYYLLKIGGRINKVRKKNGL</sequence>
<keyword evidence="1" id="KW-0812">Transmembrane</keyword>
<gene>
    <name evidence="2" type="ORF">SAMN05216167_111138</name>
</gene>
<dbReference type="Proteomes" id="UP000198598">
    <property type="component" value="Unassembled WGS sequence"/>
</dbReference>
<protein>
    <recommendedName>
        <fullName evidence="4">CcmD family protein</fullName>
    </recommendedName>
</protein>
<organism evidence="2 3">
    <name type="scientific">Spirosoma endophyticum</name>
    <dbReference type="NCBI Taxonomy" id="662367"/>
    <lineage>
        <taxon>Bacteria</taxon>
        <taxon>Pseudomonadati</taxon>
        <taxon>Bacteroidota</taxon>
        <taxon>Cytophagia</taxon>
        <taxon>Cytophagales</taxon>
        <taxon>Cytophagaceae</taxon>
        <taxon>Spirosoma</taxon>
    </lineage>
</organism>
<evidence type="ECO:0000256" key="1">
    <source>
        <dbReference type="SAM" id="Phobius"/>
    </source>
</evidence>
<keyword evidence="3" id="KW-1185">Reference proteome</keyword>
<evidence type="ECO:0000313" key="2">
    <source>
        <dbReference type="EMBL" id="SFE21627.1"/>
    </source>
</evidence>
<proteinExistence type="predicted"/>
<dbReference type="EMBL" id="FOLQ01000011">
    <property type="protein sequence ID" value="SFE21627.1"/>
    <property type="molecule type" value="Genomic_DNA"/>
</dbReference>
<accession>A0A1I1YQ33</accession>